<dbReference type="EMBL" id="SBIW01000008">
    <property type="protein sequence ID" value="RWY49355.1"/>
    <property type="molecule type" value="Genomic_DNA"/>
</dbReference>
<organism evidence="2 3">
    <name type="scientific">Mucilaginibacter gilvus</name>
    <dbReference type="NCBI Taxonomy" id="2305909"/>
    <lineage>
        <taxon>Bacteria</taxon>
        <taxon>Pseudomonadati</taxon>
        <taxon>Bacteroidota</taxon>
        <taxon>Sphingobacteriia</taxon>
        <taxon>Sphingobacteriales</taxon>
        <taxon>Sphingobacteriaceae</taxon>
        <taxon>Mucilaginibacter</taxon>
    </lineage>
</organism>
<dbReference type="InterPro" id="IPR000086">
    <property type="entry name" value="NUDIX_hydrolase_dom"/>
</dbReference>
<dbReference type="OrthoDB" id="9786141at2"/>
<gene>
    <name evidence="2" type="ORF">EPL05_18260</name>
</gene>
<comment type="caution">
    <text evidence="2">The sequence shown here is derived from an EMBL/GenBank/DDBJ whole genome shotgun (WGS) entry which is preliminary data.</text>
</comment>
<evidence type="ECO:0000313" key="2">
    <source>
        <dbReference type="EMBL" id="RWY49355.1"/>
    </source>
</evidence>
<evidence type="ECO:0000313" key="3">
    <source>
        <dbReference type="Proteomes" id="UP000286701"/>
    </source>
</evidence>
<dbReference type="PANTHER" id="PTHR43736:SF4">
    <property type="entry name" value="SLR1690 PROTEIN"/>
    <property type="match status" value="1"/>
</dbReference>
<name>A0A444MKH7_9SPHI</name>
<protein>
    <submittedName>
        <fullName evidence="2">NUDIX hydrolase</fullName>
    </submittedName>
</protein>
<accession>A0A444MKH7</accession>
<proteinExistence type="predicted"/>
<dbReference type="PROSITE" id="PS51462">
    <property type="entry name" value="NUDIX"/>
    <property type="match status" value="1"/>
</dbReference>
<sequence>METLQQIQHFFNKGYIDYRPGLSIDCAIFGYHDGELKLLLCKNKVITKWCLPGGFVKRAENLDEAAARVTAERTGLDNLFLKQFKTFGNPGRTSSPGLLDEDKFNELLGFKIEPDSWLLAETVSVGFYAITDIVNAQPKPDFVSSECAWFSIDSLPELGFDHGEMVKAAISSMWIDLYHFPIGKNLLQPKFTLKEIKLLYEVLSGKKLNATNFPNKLMALGLLTKLDEKRSIGGHRSPTYYKFDEPTYEKALEEGLVLV</sequence>
<dbReference type="SUPFAM" id="SSF55811">
    <property type="entry name" value="Nudix"/>
    <property type="match status" value="1"/>
</dbReference>
<dbReference type="AlphaFoldDB" id="A0A444MKH7"/>
<dbReference type="GO" id="GO:0016787">
    <property type="term" value="F:hydrolase activity"/>
    <property type="evidence" value="ECO:0007669"/>
    <property type="project" value="UniProtKB-KW"/>
</dbReference>
<dbReference type="RefSeq" id="WP_128535427.1">
    <property type="nucleotide sequence ID" value="NZ_SBIW01000008.1"/>
</dbReference>
<dbReference type="Gene3D" id="3.90.79.10">
    <property type="entry name" value="Nucleoside Triphosphate Pyrophosphohydrolase"/>
    <property type="match status" value="1"/>
</dbReference>
<dbReference type="Proteomes" id="UP000286701">
    <property type="component" value="Unassembled WGS sequence"/>
</dbReference>
<dbReference type="InterPro" id="IPR036390">
    <property type="entry name" value="WH_DNA-bd_sf"/>
</dbReference>
<dbReference type="PANTHER" id="PTHR43736">
    <property type="entry name" value="ADP-RIBOSE PYROPHOSPHATASE"/>
    <property type="match status" value="1"/>
</dbReference>
<dbReference type="CDD" id="cd18873">
    <property type="entry name" value="NUDIX_NadM_like"/>
    <property type="match status" value="1"/>
</dbReference>
<keyword evidence="3" id="KW-1185">Reference proteome</keyword>
<evidence type="ECO:0000259" key="1">
    <source>
        <dbReference type="PROSITE" id="PS51462"/>
    </source>
</evidence>
<reference evidence="2 3" key="1">
    <citation type="submission" date="2019-01" db="EMBL/GenBank/DDBJ databases">
        <title>Mucilaginibacter antarcticum sp. nov., isolated from antarctic soil.</title>
        <authorList>
            <person name="Yan Y.-Q."/>
            <person name="Du Z.-J."/>
        </authorList>
    </citation>
    <scope>NUCLEOTIDE SEQUENCE [LARGE SCALE GENOMIC DNA]</scope>
    <source>
        <strain evidence="2 3">F01003</strain>
    </source>
</reference>
<dbReference type="Pfam" id="PF00293">
    <property type="entry name" value="NUDIX"/>
    <property type="match status" value="1"/>
</dbReference>
<dbReference type="Gene3D" id="1.10.10.10">
    <property type="entry name" value="Winged helix-like DNA-binding domain superfamily/Winged helix DNA-binding domain"/>
    <property type="match status" value="1"/>
</dbReference>
<dbReference type="Pfam" id="PF21906">
    <property type="entry name" value="WHD_NrtR"/>
    <property type="match status" value="1"/>
</dbReference>
<feature type="domain" description="Nudix hydrolase" evidence="1">
    <location>
        <begin position="21"/>
        <end position="173"/>
    </location>
</feature>
<dbReference type="InterPro" id="IPR015797">
    <property type="entry name" value="NUDIX_hydrolase-like_dom_sf"/>
</dbReference>
<dbReference type="SUPFAM" id="SSF46785">
    <property type="entry name" value="Winged helix' DNA-binding domain"/>
    <property type="match status" value="1"/>
</dbReference>
<dbReference type="InterPro" id="IPR054105">
    <property type="entry name" value="WHD_NrtR"/>
</dbReference>
<keyword evidence="2" id="KW-0378">Hydrolase</keyword>
<dbReference type="InterPro" id="IPR036388">
    <property type="entry name" value="WH-like_DNA-bd_sf"/>
</dbReference>